<dbReference type="Pfam" id="PF01381">
    <property type="entry name" value="HTH_3"/>
    <property type="match status" value="1"/>
</dbReference>
<evidence type="ECO:0000259" key="1">
    <source>
        <dbReference type="PROSITE" id="PS50943"/>
    </source>
</evidence>
<dbReference type="PROSITE" id="PS50943">
    <property type="entry name" value="HTH_CROC1"/>
    <property type="match status" value="1"/>
</dbReference>
<dbReference type="CDD" id="cd00093">
    <property type="entry name" value="HTH_XRE"/>
    <property type="match status" value="1"/>
</dbReference>
<dbReference type="AlphaFoldDB" id="A0AAW4SX59"/>
<dbReference type="Proteomes" id="UP001198461">
    <property type="component" value="Unassembled WGS sequence"/>
</dbReference>
<dbReference type="EMBL" id="JAIWYE010000012">
    <property type="protein sequence ID" value="MCA4703062.1"/>
    <property type="molecule type" value="Genomic_DNA"/>
</dbReference>
<organism evidence="2 3">
    <name type="scientific">Bacteroides xylanisolvens</name>
    <dbReference type="NCBI Taxonomy" id="371601"/>
    <lineage>
        <taxon>Bacteria</taxon>
        <taxon>Pseudomonadati</taxon>
        <taxon>Bacteroidota</taxon>
        <taxon>Bacteroidia</taxon>
        <taxon>Bacteroidales</taxon>
        <taxon>Bacteroidaceae</taxon>
        <taxon>Bacteroides</taxon>
    </lineage>
</organism>
<reference evidence="2" key="1">
    <citation type="submission" date="2023-08" db="EMBL/GenBank/DDBJ databases">
        <title>Mucin Metabolism Genes Underlie the Key Renovations of Bacteroides xylanisolvens Genomes in Captive Great Apes.</title>
        <authorList>
            <person name="Nishida A.H."/>
        </authorList>
    </citation>
    <scope>NUCLEOTIDE SEQUENCE</scope>
    <source>
        <strain evidence="2">P13.H9</strain>
    </source>
</reference>
<accession>A0AAW4SX59</accession>
<dbReference type="InterPro" id="IPR001387">
    <property type="entry name" value="Cro/C1-type_HTH"/>
</dbReference>
<sequence>MLLLAKRIEDYRLAARMSQKEMAEKSGVNLATISHFEQGVNQNKFHIIVADSRHVTTCQ</sequence>
<dbReference type="SUPFAM" id="SSF47413">
    <property type="entry name" value="lambda repressor-like DNA-binding domains"/>
    <property type="match status" value="1"/>
</dbReference>
<gene>
    <name evidence="2" type="ORF">LD004_05470</name>
</gene>
<protein>
    <submittedName>
        <fullName evidence="2">Helix-turn-helix domain-containing protein</fullName>
    </submittedName>
</protein>
<evidence type="ECO:0000313" key="3">
    <source>
        <dbReference type="Proteomes" id="UP001198461"/>
    </source>
</evidence>
<feature type="domain" description="HTH cro/C1-type" evidence="1">
    <location>
        <begin position="8"/>
        <end position="39"/>
    </location>
</feature>
<evidence type="ECO:0000313" key="2">
    <source>
        <dbReference type="EMBL" id="MCA4703062.1"/>
    </source>
</evidence>
<proteinExistence type="predicted"/>
<dbReference type="Gene3D" id="1.10.260.40">
    <property type="entry name" value="lambda repressor-like DNA-binding domains"/>
    <property type="match status" value="1"/>
</dbReference>
<comment type="caution">
    <text evidence="2">The sequence shown here is derived from an EMBL/GenBank/DDBJ whole genome shotgun (WGS) entry which is preliminary data.</text>
</comment>
<name>A0AAW4SX59_9BACE</name>
<dbReference type="GO" id="GO:0003677">
    <property type="term" value="F:DNA binding"/>
    <property type="evidence" value="ECO:0007669"/>
    <property type="project" value="InterPro"/>
</dbReference>
<dbReference type="InterPro" id="IPR010982">
    <property type="entry name" value="Lambda_DNA-bd_dom_sf"/>
</dbReference>